<dbReference type="PANTHER" id="PTHR10380:SF241">
    <property type="entry name" value="CUTICULAR PROTEIN 47EG-RELATED"/>
    <property type="match status" value="1"/>
</dbReference>
<evidence type="ECO:0000256" key="1">
    <source>
        <dbReference type="ARBA" id="ARBA00022460"/>
    </source>
</evidence>
<dbReference type="InterPro" id="IPR031311">
    <property type="entry name" value="CHIT_BIND_RR_consensus"/>
</dbReference>
<sequence>MSKKALNSWAYRTLENPCPKCGMDEVTSLQHTAPSGAAFGRLGHDVFGAVKSRRKRSDPWTETTSSQLGIKVMVMWGGRGNLIGHFFLAFFPKDDYDLQFLKHQDKLSILLGNQMKLILMDHTSGRTFEADNGISAQESGQLKNANSQDPIEEAQGSFQYTAPDGAAIQLQYVANENGFQPQGAHLPVAPPIPVEIQRALEWNAAHPEEEDGGGRPNRP</sequence>
<reference evidence="3" key="1">
    <citation type="journal article" date="2023" name="Insect Mol. Biol.">
        <title>Genome sequencing provides insights into the evolution of gene families encoding plant cell wall-degrading enzymes in longhorned beetles.</title>
        <authorList>
            <person name="Shin N.R."/>
            <person name="Okamura Y."/>
            <person name="Kirsch R."/>
            <person name="Pauchet Y."/>
        </authorList>
    </citation>
    <scope>NUCLEOTIDE SEQUENCE</scope>
    <source>
        <strain evidence="3">MMC_N1</strain>
    </source>
</reference>
<dbReference type="Pfam" id="PF00379">
    <property type="entry name" value="Chitin_bind_4"/>
    <property type="match status" value="1"/>
</dbReference>
<proteinExistence type="predicted"/>
<dbReference type="InterPro" id="IPR000618">
    <property type="entry name" value="Insect_cuticle"/>
</dbReference>
<comment type="caution">
    <text evidence="3">The sequence shown here is derived from an EMBL/GenBank/DDBJ whole genome shotgun (WGS) entry which is preliminary data.</text>
</comment>
<dbReference type="PROSITE" id="PS51155">
    <property type="entry name" value="CHIT_BIND_RR_2"/>
    <property type="match status" value="1"/>
</dbReference>
<dbReference type="Proteomes" id="UP001162164">
    <property type="component" value="Unassembled WGS sequence"/>
</dbReference>
<accession>A0ABQ9J3X3</accession>
<evidence type="ECO:0000313" key="4">
    <source>
        <dbReference type="Proteomes" id="UP001162164"/>
    </source>
</evidence>
<dbReference type="PANTHER" id="PTHR10380">
    <property type="entry name" value="CUTICLE PROTEIN"/>
    <property type="match status" value="1"/>
</dbReference>
<dbReference type="EMBL" id="JAPWTJ010001346">
    <property type="protein sequence ID" value="KAJ8972434.1"/>
    <property type="molecule type" value="Genomic_DNA"/>
</dbReference>
<organism evidence="3 4">
    <name type="scientific">Molorchus minor</name>
    <dbReference type="NCBI Taxonomy" id="1323400"/>
    <lineage>
        <taxon>Eukaryota</taxon>
        <taxon>Metazoa</taxon>
        <taxon>Ecdysozoa</taxon>
        <taxon>Arthropoda</taxon>
        <taxon>Hexapoda</taxon>
        <taxon>Insecta</taxon>
        <taxon>Pterygota</taxon>
        <taxon>Neoptera</taxon>
        <taxon>Endopterygota</taxon>
        <taxon>Coleoptera</taxon>
        <taxon>Polyphaga</taxon>
        <taxon>Cucujiformia</taxon>
        <taxon>Chrysomeloidea</taxon>
        <taxon>Cerambycidae</taxon>
        <taxon>Lamiinae</taxon>
        <taxon>Monochamini</taxon>
        <taxon>Molorchus</taxon>
    </lineage>
</organism>
<keyword evidence="4" id="KW-1185">Reference proteome</keyword>
<name>A0ABQ9J3X3_9CUCU</name>
<dbReference type="InterPro" id="IPR050468">
    <property type="entry name" value="Cuticle_Struct_Prot"/>
</dbReference>
<gene>
    <name evidence="3" type="ORF">NQ317_016676</name>
</gene>
<evidence type="ECO:0000313" key="3">
    <source>
        <dbReference type="EMBL" id="KAJ8972434.1"/>
    </source>
</evidence>
<keyword evidence="1 2" id="KW-0193">Cuticle</keyword>
<dbReference type="PROSITE" id="PS00233">
    <property type="entry name" value="CHIT_BIND_RR_1"/>
    <property type="match status" value="1"/>
</dbReference>
<evidence type="ECO:0000256" key="2">
    <source>
        <dbReference type="PROSITE-ProRule" id="PRU00497"/>
    </source>
</evidence>
<protein>
    <submittedName>
        <fullName evidence="3">Uncharacterized protein</fullName>
    </submittedName>
</protein>